<accession>A0A6J6T2T2</accession>
<keyword evidence="1" id="KW-0472">Membrane</keyword>
<sequence>MPSPFRKDQLSPEMARRYGLDRTPWMAMLVSIVVIVAFAGVLGWIGLSMTTGVKTRVLTWDDSAPDHVTIDVEVQRDGAAPLECVIRAQDRTHIDTGYAIAAVPAGSGTVQWSYALRTIAPAFTVEVLGCAPPGELRVTPPQFPPGVVAPSQPYRP</sequence>
<dbReference type="AlphaFoldDB" id="A0A6J6T2T2"/>
<name>A0A6J6T2T2_9ZZZZ</name>
<dbReference type="InterPro" id="IPR025443">
    <property type="entry name" value="DUF4307"/>
</dbReference>
<evidence type="ECO:0000313" key="2">
    <source>
        <dbReference type="EMBL" id="CAB4741243.1"/>
    </source>
</evidence>
<dbReference type="EMBL" id="CAEZYW010000104">
    <property type="protein sequence ID" value="CAB4741243.1"/>
    <property type="molecule type" value="Genomic_DNA"/>
</dbReference>
<proteinExistence type="predicted"/>
<gene>
    <name evidence="2" type="ORF">UFOPK2786_00788</name>
</gene>
<reference evidence="2" key="1">
    <citation type="submission" date="2020-05" db="EMBL/GenBank/DDBJ databases">
        <authorList>
            <person name="Chiriac C."/>
            <person name="Salcher M."/>
            <person name="Ghai R."/>
            <person name="Kavagutti S V."/>
        </authorList>
    </citation>
    <scope>NUCLEOTIDE SEQUENCE</scope>
</reference>
<protein>
    <submittedName>
        <fullName evidence="2">Unannotated protein</fullName>
    </submittedName>
</protein>
<organism evidence="2">
    <name type="scientific">freshwater metagenome</name>
    <dbReference type="NCBI Taxonomy" id="449393"/>
    <lineage>
        <taxon>unclassified sequences</taxon>
        <taxon>metagenomes</taxon>
        <taxon>ecological metagenomes</taxon>
    </lineage>
</organism>
<keyword evidence="1" id="KW-0812">Transmembrane</keyword>
<dbReference type="Pfam" id="PF14155">
    <property type="entry name" value="DUF4307"/>
    <property type="match status" value="1"/>
</dbReference>
<keyword evidence="1" id="KW-1133">Transmembrane helix</keyword>
<evidence type="ECO:0000256" key="1">
    <source>
        <dbReference type="SAM" id="Phobius"/>
    </source>
</evidence>
<feature type="transmembrane region" description="Helical" evidence="1">
    <location>
        <begin position="25"/>
        <end position="47"/>
    </location>
</feature>